<evidence type="ECO:0000313" key="9">
    <source>
        <dbReference type="Proteomes" id="UP000627573"/>
    </source>
</evidence>
<dbReference type="SUPFAM" id="SSF52540">
    <property type="entry name" value="P-loop containing nucleoside triphosphate hydrolases"/>
    <property type="match status" value="1"/>
</dbReference>
<gene>
    <name evidence="8" type="ORF">I3517_16580</name>
</gene>
<dbReference type="InterPro" id="IPR051539">
    <property type="entry name" value="T4SS-coupling_protein"/>
</dbReference>
<keyword evidence="4 6" id="KW-1133">Transmembrane helix</keyword>
<dbReference type="PANTHER" id="PTHR37937:SF1">
    <property type="entry name" value="CONJUGATIVE TRANSFER: DNA TRANSPORT"/>
    <property type="match status" value="1"/>
</dbReference>
<dbReference type="GO" id="GO:0005886">
    <property type="term" value="C:plasma membrane"/>
    <property type="evidence" value="ECO:0007669"/>
    <property type="project" value="UniProtKB-SubCell"/>
</dbReference>
<dbReference type="InterPro" id="IPR027417">
    <property type="entry name" value="P-loop_NTPase"/>
</dbReference>
<dbReference type="Pfam" id="PF12696">
    <property type="entry name" value="TraG-D_C"/>
    <property type="match status" value="1"/>
</dbReference>
<keyword evidence="9" id="KW-1185">Reference proteome</keyword>
<protein>
    <submittedName>
        <fullName evidence="8">Type IV secretory system conjugative DNA transfer family protein</fullName>
    </submittedName>
</protein>
<sequence>MAQMRRERAKTSGNKDVAVLVAVLAVLAASFLPVIAYNLGGGEHEVWHPLGLALNLGTGKWTWPDGATGVLIGEVVFLVALAAAILYLLTRFGYLERIKEKGAERRLDKYASTMTDPRTVEQTDPVYQAAETARLAPAASESHPGYRGIVMGLTIHRKLELRMPWEWVAIAIAGSRMGKSVSLAIPAMCYALGFLLGTSNKPDVYTHTLYLRKKMGRVWLLDLQGVTTGNRREPASFWFNPLRRVDDLPSAKVVCDYFISAATDSEARGDAYFTPASHDLFASYVLAAALVGGDLRHVMDWLRETQSQVPVRILAQNGYGDRANTMRSKQAVNAKQRDGFYDMARRYLDPLDEPRYEMAVLPNTRIAIGTDSDGNITIAPGRSVHDLPELDIDQVVRSTDTVYAMSKEGAGSASALTTALVGALGDALEEYGAQQSNGRVPIPATVVLDEAANICKLQKLPGWYTHFGSRGINLFTILQSASQAKTVWGESQWKTMCDASNMMWYGGNVDDKDFLGSLSDDIGDHFVLTESRSRSAGILGGGQTTITTSEVKEKILTTDDLKALPRTRAIVTVAGSKPLLVEKNYWKNTPFAADIQRSLDECAAGNHRVEQKALPLGISDRPVVADDAITGPIPRVVIDKEPVIDEPLVELPVHPVAAPVPRVATTPNVDDIFESEFFGEGPN</sequence>
<feature type="transmembrane region" description="Helical" evidence="6">
    <location>
        <begin position="181"/>
        <end position="199"/>
    </location>
</feature>
<evidence type="ECO:0000313" key="8">
    <source>
        <dbReference type="EMBL" id="MBH5144234.1"/>
    </source>
</evidence>
<evidence type="ECO:0000256" key="5">
    <source>
        <dbReference type="ARBA" id="ARBA00023136"/>
    </source>
</evidence>
<reference evidence="8 9" key="1">
    <citation type="submission" date="2020-12" db="EMBL/GenBank/DDBJ databases">
        <title>Draft genome sequence of furan degrading bacterial strain FUR100.</title>
        <authorList>
            <person name="Woiski C."/>
        </authorList>
    </citation>
    <scope>NUCLEOTIDE SEQUENCE [LARGE SCALE GENOMIC DNA]</scope>
    <source>
        <strain evidence="8 9">FUR100</strain>
    </source>
</reference>
<evidence type="ECO:0000259" key="7">
    <source>
        <dbReference type="Pfam" id="PF12696"/>
    </source>
</evidence>
<evidence type="ECO:0000256" key="3">
    <source>
        <dbReference type="ARBA" id="ARBA00022692"/>
    </source>
</evidence>
<evidence type="ECO:0000256" key="2">
    <source>
        <dbReference type="ARBA" id="ARBA00022475"/>
    </source>
</evidence>
<proteinExistence type="predicted"/>
<keyword evidence="2" id="KW-1003">Cell membrane</keyword>
<feature type="transmembrane region" description="Helical" evidence="6">
    <location>
        <begin position="70"/>
        <end position="89"/>
    </location>
</feature>
<evidence type="ECO:0000256" key="4">
    <source>
        <dbReference type="ARBA" id="ARBA00022989"/>
    </source>
</evidence>
<dbReference type="RefSeq" id="WP_149357584.1">
    <property type="nucleotide sequence ID" value="NZ_JAECSB010000057.1"/>
</dbReference>
<comment type="subcellular location">
    <subcellularLocation>
        <location evidence="1">Cell membrane</location>
        <topology evidence="1">Multi-pass membrane protein</topology>
    </subcellularLocation>
</comment>
<evidence type="ECO:0000256" key="6">
    <source>
        <dbReference type="SAM" id="Phobius"/>
    </source>
</evidence>
<evidence type="ECO:0000256" key="1">
    <source>
        <dbReference type="ARBA" id="ARBA00004651"/>
    </source>
</evidence>
<keyword evidence="3 6" id="KW-0812">Transmembrane</keyword>
<comment type="caution">
    <text evidence="8">The sequence shown here is derived from an EMBL/GenBank/DDBJ whole genome shotgun (WGS) entry which is preliminary data.</text>
</comment>
<dbReference type="PANTHER" id="PTHR37937">
    <property type="entry name" value="CONJUGATIVE TRANSFER: DNA TRANSPORT"/>
    <property type="match status" value="1"/>
</dbReference>
<name>A0A8I0ZXV7_RHOER</name>
<dbReference type="InterPro" id="IPR032689">
    <property type="entry name" value="TraG-D_C"/>
</dbReference>
<dbReference type="Gene3D" id="3.40.50.300">
    <property type="entry name" value="P-loop containing nucleotide triphosphate hydrolases"/>
    <property type="match status" value="1"/>
</dbReference>
<dbReference type="EMBL" id="JAECSB010000057">
    <property type="protein sequence ID" value="MBH5144234.1"/>
    <property type="molecule type" value="Genomic_DNA"/>
</dbReference>
<keyword evidence="5 6" id="KW-0472">Membrane</keyword>
<organism evidence="8 9">
    <name type="scientific">Rhodococcus erythropolis</name>
    <name type="common">Arthrobacter picolinophilus</name>
    <dbReference type="NCBI Taxonomy" id="1833"/>
    <lineage>
        <taxon>Bacteria</taxon>
        <taxon>Bacillati</taxon>
        <taxon>Actinomycetota</taxon>
        <taxon>Actinomycetes</taxon>
        <taxon>Mycobacteriales</taxon>
        <taxon>Nocardiaceae</taxon>
        <taxon>Rhodococcus</taxon>
        <taxon>Rhodococcus erythropolis group</taxon>
    </lineage>
</organism>
<dbReference type="AlphaFoldDB" id="A0A8I0ZXV7"/>
<accession>A0A8I0ZXV7</accession>
<feature type="domain" description="TraD/TraG TraM recognition site" evidence="7">
    <location>
        <begin position="443"/>
        <end position="566"/>
    </location>
</feature>
<dbReference type="CDD" id="cd01127">
    <property type="entry name" value="TrwB_TraG_TraD_VirD4"/>
    <property type="match status" value="1"/>
</dbReference>
<dbReference type="Proteomes" id="UP000627573">
    <property type="component" value="Unassembled WGS sequence"/>
</dbReference>